<reference evidence="1 2" key="1">
    <citation type="journal article" date="2010" name="Stand. Genomic Sci.">
        <title>Complete genome sequence of Spirochaeta smaragdinae type strain (SEBR 4228).</title>
        <authorList>
            <person name="Mavromatis K."/>
            <person name="Yasawong M."/>
            <person name="Chertkov O."/>
            <person name="Lapidus A."/>
            <person name="Lucas S."/>
            <person name="Nolan M."/>
            <person name="Del Rio T.G."/>
            <person name="Tice H."/>
            <person name="Cheng J.F."/>
            <person name="Pitluck S."/>
            <person name="Liolios K."/>
            <person name="Ivanova N."/>
            <person name="Tapia R."/>
            <person name="Han C."/>
            <person name="Bruce D."/>
            <person name="Goodwin L."/>
            <person name="Pati A."/>
            <person name="Chen A."/>
            <person name="Palaniappan K."/>
            <person name="Land M."/>
            <person name="Hauser L."/>
            <person name="Chang Y.J."/>
            <person name="Jeffries C.D."/>
            <person name="Detter J.C."/>
            <person name="Rohde M."/>
            <person name="Brambilla E."/>
            <person name="Spring S."/>
            <person name="Goker M."/>
            <person name="Sikorski J."/>
            <person name="Woyke T."/>
            <person name="Bristow J."/>
            <person name="Eisen J.A."/>
            <person name="Markowitz V."/>
            <person name="Hugenholtz P."/>
            <person name="Klenk H.P."/>
            <person name="Kyrpides N.C."/>
        </authorList>
    </citation>
    <scope>NUCLEOTIDE SEQUENCE [LARGE SCALE GENOMIC DNA]</scope>
    <source>
        <strain evidence="2">DSM 11293 / JCM 15392 / SEBR 4228</strain>
    </source>
</reference>
<protein>
    <submittedName>
        <fullName evidence="1">FAD-dependent pyridine nucleotide-disulfide oxidoreductase</fullName>
    </submittedName>
</protein>
<dbReference type="PANTHER" id="PTHR43106:SF1">
    <property type="entry name" value="DEHYDROGENASE-RELATED"/>
    <property type="match status" value="1"/>
</dbReference>
<dbReference type="PANTHER" id="PTHR43106">
    <property type="entry name" value="DEHYDROGENASE-RELATED"/>
    <property type="match status" value="1"/>
</dbReference>
<accession>E1R8U8</accession>
<dbReference type="KEGG" id="ssm:Spirs_2751"/>
<dbReference type="eggNOG" id="COG2509">
    <property type="taxonomic scope" value="Bacteria"/>
</dbReference>
<organism evidence="1 2">
    <name type="scientific">Sediminispirochaeta smaragdinae (strain DSM 11293 / JCM 15392 / SEBR 4228)</name>
    <name type="common">Spirochaeta smaragdinae</name>
    <dbReference type="NCBI Taxonomy" id="573413"/>
    <lineage>
        <taxon>Bacteria</taxon>
        <taxon>Pseudomonadati</taxon>
        <taxon>Spirochaetota</taxon>
        <taxon>Spirochaetia</taxon>
        <taxon>Spirochaetales</taxon>
        <taxon>Spirochaetaceae</taxon>
        <taxon>Sediminispirochaeta</taxon>
    </lineage>
</organism>
<evidence type="ECO:0000313" key="2">
    <source>
        <dbReference type="Proteomes" id="UP000002318"/>
    </source>
</evidence>
<dbReference type="Gene3D" id="3.50.50.60">
    <property type="entry name" value="FAD/NAD(P)-binding domain"/>
    <property type="match status" value="2"/>
</dbReference>
<dbReference type="RefSeq" id="WP_013255316.1">
    <property type="nucleotide sequence ID" value="NC_014364.1"/>
</dbReference>
<dbReference type="OrthoDB" id="9762921at2"/>
<dbReference type="InterPro" id="IPR036188">
    <property type="entry name" value="FAD/NAD-bd_sf"/>
</dbReference>
<dbReference type="HOGENOM" id="CLU_046973_1_0_12"/>
<dbReference type="EMBL" id="CP002116">
    <property type="protein sequence ID" value="ADK81855.1"/>
    <property type="molecule type" value="Genomic_DNA"/>
</dbReference>
<evidence type="ECO:0000313" key="1">
    <source>
        <dbReference type="EMBL" id="ADK81855.1"/>
    </source>
</evidence>
<dbReference type="Proteomes" id="UP000002318">
    <property type="component" value="Chromosome"/>
</dbReference>
<dbReference type="AlphaFoldDB" id="E1R8U8"/>
<proteinExistence type="predicted"/>
<name>E1R8U8_SEDSS</name>
<dbReference type="SUPFAM" id="SSF51905">
    <property type="entry name" value="FAD/NAD(P)-binding domain"/>
    <property type="match status" value="1"/>
</dbReference>
<sequence length="426" mass="47064">METFDVVIIGTGPAGLGAAFAISEASPKLSILLIDGERYSTGGLRNDCKMNFTYPIGFPRENWEKEEAEHYLELVKRELVPTILAKTNLLVYQRRAERLGAELLNVQQTHLGTDGGLELIKVLTKRLEERGVRFTLGSAVQDIDQDARVITVGDGRFGYSSLLVAPGRKGFLFLQKLMDKLGIAYVDHTVDIGIRIETRVEHYSIVRDYYDPKFLFPGKVRTFCTNSGNAHVVQERYKSSRGETFYSVNGHAYSSARGQNNGLANFAILNTVRLTEPVVSGQQFAENLGLQAMLMGGGKPLMQRVGDFRLGKRSKQGSFTGDLYDFKPTLAGASPGDISLAMPAKILRNIWKSMKMLDTIVPGVMHPSTIMYYPELKTYANRPKFCDRHFRVTDSIWFAGDGAGTSRGITAAWASGIRAAEGILAS</sequence>
<dbReference type="STRING" id="573413.Spirs_2751"/>
<keyword evidence="2" id="KW-1185">Reference proteome</keyword>
<gene>
    <name evidence="1" type="ordered locus">Spirs_2751</name>
</gene>